<dbReference type="STRING" id="2316362.A0A4Q2D7U7"/>
<proteinExistence type="predicted"/>
<dbReference type="Proteomes" id="UP000290288">
    <property type="component" value="Unassembled WGS sequence"/>
</dbReference>
<dbReference type="OrthoDB" id="2553626at2759"/>
<dbReference type="EMBL" id="SDEE01000728">
    <property type="protein sequence ID" value="RXW14285.1"/>
    <property type="molecule type" value="Genomic_DNA"/>
</dbReference>
<name>A0A4Q2D7U7_9AGAR</name>
<gene>
    <name evidence="1" type="ORF">EST38_g11572</name>
</gene>
<sequence length="226" mass="24349">MRPLRLHASALNDDEYDLYTSSLKELAEIEDGAGGEGQDDEYFERITLGVREVRAWLRGRYSSLPAATIDTILKYFSPNLAHGDTLSGGQFFAALRLITHVQSGQELDRGLAFVQASAAPLAKARLQHQPLPRPTTEADRTPCEIGGWLSLQRPASASPKISSSDPDLLPATSKTCINPISSEPATCTTDAACTILDCPLLTTSPSSSPAATKAVHAAWGRIFNRE</sequence>
<comment type="caution">
    <text evidence="1">The sequence shown here is derived from an EMBL/GenBank/DDBJ whole genome shotgun (WGS) entry which is preliminary data.</text>
</comment>
<keyword evidence="2" id="KW-1185">Reference proteome</keyword>
<evidence type="ECO:0000313" key="1">
    <source>
        <dbReference type="EMBL" id="RXW14285.1"/>
    </source>
</evidence>
<organism evidence="1 2">
    <name type="scientific">Candolleomyces aberdarensis</name>
    <dbReference type="NCBI Taxonomy" id="2316362"/>
    <lineage>
        <taxon>Eukaryota</taxon>
        <taxon>Fungi</taxon>
        <taxon>Dikarya</taxon>
        <taxon>Basidiomycota</taxon>
        <taxon>Agaricomycotina</taxon>
        <taxon>Agaricomycetes</taxon>
        <taxon>Agaricomycetidae</taxon>
        <taxon>Agaricales</taxon>
        <taxon>Agaricineae</taxon>
        <taxon>Psathyrellaceae</taxon>
        <taxon>Candolleomyces</taxon>
    </lineage>
</organism>
<evidence type="ECO:0000313" key="2">
    <source>
        <dbReference type="Proteomes" id="UP000290288"/>
    </source>
</evidence>
<dbReference type="AlphaFoldDB" id="A0A4Q2D7U7"/>
<reference evidence="1 2" key="1">
    <citation type="submission" date="2019-01" db="EMBL/GenBank/DDBJ databases">
        <title>Draft genome sequence of Psathyrella aberdarensis IHI B618.</title>
        <authorList>
            <person name="Buettner E."/>
            <person name="Kellner H."/>
        </authorList>
    </citation>
    <scope>NUCLEOTIDE SEQUENCE [LARGE SCALE GENOMIC DNA]</scope>
    <source>
        <strain evidence="1 2">IHI B618</strain>
    </source>
</reference>
<accession>A0A4Q2D7U7</accession>
<protein>
    <submittedName>
        <fullName evidence="1">Uncharacterized protein</fullName>
    </submittedName>
</protein>